<evidence type="ECO:0000256" key="2">
    <source>
        <dbReference type="ARBA" id="ARBA00022723"/>
    </source>
</evidence>
<dbReference type="PANTHER" id="PTHR35005:SF1">
    <property type="entry name" value="2-AMINO-5-FORMYLAMINO-6-RIBOSYLAMINOPYRIMIDIN-4(3H)-ONE 5'-MONOPHOSPHATE DEFORMYLASE"/>
    <property type="match status" value="1"/>
</dbReference>
<dbReference type="GO" id="GO:0016811">
    <property type="term" value="F:hydrolase activity, acting on carbon-nitrogen (but not peptide) bonds, in linear amides"/>
    <property type="evidence" value="ECO:0007669"/>
    <property type="project" value="TreeGrafter"/>
</dbReference>
<feature type="compositionally biased region" description="Polar residues" evidence="6">
    <location>
        <begin position="267"/>
        <end position="276"/>
    </location>
</feature>
<keyword evidence="8" id="KW-1185">Reference proteome</keyword>
<comment type="cofactor">
    <cofactor evidence="1">
        <name>Zn(2+)</name>
        <dbReference type="ChEBI" id="CHEBI:29105"/>
    </cofactor>
</comment>
<reference evidence="7 8" key="1">
    <citation type="submission" date="2016-07" db="EMBL/GenBank/DDBJ databases">
        <title>Draft Genome Sequence of Methylobrevis pamukkalensis PK2.</title>
        <authorList>
            <person name="Vasilenko O.V."/>
            <person name="Doronina N.V."/>
            <person name="Shmareva M.N."/>
            <person name="Tarlachkov S.V."/>
            <person name="Mustakhimov I."/>
            <person name="Trotsenko Y.A."/>
        </authorList>
    </citation>
    <scope>NUCLEOTIDE SEQUENCE [LARGE SCALE GENOMIC DNA]</scope>
    <source>
        <strain evidence="7 8">PK2</strain>
    </source>
</reference>
<dbReference type="EMBL" id="MCRJ01000031">
    <property type="protein sequence ID" value="ODN71063.1"/>
    <property type="molecule type" value="Genomic_DNA"/>
</dbReference>
<accession>A0A1E3H411</accession>
<dbReference type="Proteomes" id="UP000094622">
    <property type="component" value="Unassembled WGS sequence"/>
</dbReference>
<sequence>MTSGKPVRWEERSFEEIAAVRDGGIDLCILPIGATEQHGPHLPTGVDTMSAEAVALGVSARTGIPVLPALPYGCSPGHSRKWPGTLSLRPETLSKLVLEIAEWVGHSGFTRLLILNGHVTNWAPLRCALENIRTDLPAMRIGLRSLWEISADVRACYEYDGGTNWHANDAETSLMLHLRPDLVHMDRAVDEPNRATCCFFSYTVDRESRHGVVGLPSRGSADFGEAILSLAVASLADQLQGALRERTPLEDWVDAPPPAPAPPRPSFTCTSPGDQS</sequence>
<comment type="caution">
    <text evidence="7">The sequence shown here is derived from an EMBL/GenBank/DDBJ whole genome shotgun (WGS) entry which is preliminary data.</text>
</comment>
<evidence type="ECO:0000256" key="4">
    <source>
        <dbReference type="ARBA" id="ARBA00022833"/>
    </source>
</evidence>
<dbReference type="SUPFAM" id="SSF102215">
    <property type="entry name" value="Creatininase"/>
    <property type="match status" value="1"/>
</dbReference>
<dbReference type="InterPro" id="IPR003785">
    <property type="entry name" value="Creatininase/forma_Hydrolase"/>
</dbReference>
<keyword evidence="3 7" id="KW-0378">Hydrolase</keyword>
<dbReference type="GO" id="GO:0047789">
    <property type="term" value="F:creatininase activity"/>
    <property type="evidence" value="ECO:0007669"/>
    <property type="project" value="UniProtKB-EC"/>
</dbReference>
<dbReference type="Gene3D" id="3.40.50.10310">
    <property type="entry name" value="Creatininase"/>
    <property type="match status" value="1"/>
</dbReference>
<dbReference type="EC" id="3.5.2.10" evidence="7"/>
<keyword evidence="2" id="KW-0479">Metal-binding</keyword>
<evidence type="ECO:0000313" key="8">
    <source>
        <dbReference type="Proteomes" id="UP000094622"/>
    </source>
</evidence>
<protein>
    <submittedName>
        <fullName evidence="7">Creatinine amidohydrolase</fullName>
        <ecNumber evidence="7">3.5.2.10</ecNumber>
    </submittedName>
</protein>
<evidence type="ECO:0000256" key="3">
    <source>
        <dbReference type="ARBA" id="ARBA00022801"/>
    </source>
</evidence>
<dbReference type="Pfam" id="PF02633">
    <property type="entry name" value="Creatininase"/>
    <property type="match status" value="1"/>
</dbReference>
<evidence type="ECO:0000256" key="1">
    <source>
        <dbReference type="ARBA" id="ARBA00001947"/>
    </source>
</evidence>
<dbReference type="AlphaFoldDB" id="A0A1E3H411"/>
<dbReference type="PANTHER" id="PTHR35005">
    <property type="entry name" value="3-DEHYDRO-SCYLLO-INOSOSE HYDROLASE"/>
    <property type="match status" value="1"/>
</dbReference>
<dbReference type="PATRIC" id="fig|1439726.3.peg.1715"/>
<name>A0A1E3H411_9HYPH</name>
<evidence type="ECO:0000256" key="6">
    <source>
        <dbReference type="SAM" id="MobiDB-lite"/>
    </source>
</evidence>
<dbReference type="GO" id="GO:0009231">
    <property type="term" value="P:riboflavin biosynthetic process"/>
    <property type="evidence" value="ECO:0007669"/>
    <property type="project" value="TreeGrafter"/>
</dbReference>
<dbReference type="InterPro" id="IPR024087">
    <property type="entry name" value="Creatininase-like_sf"/>
</dbReference>
<keyword evidence="4" id="KW-0862">Zinc</keyword>
<feature type="region of interest" description="Disordered" evidence="6">
    <location>
        <begin position="248"/>
        <end position="276"/>
    </location>
</feature>
<feature type="compositionally biased region" description="Pro residues" evidence="6">
    <location>
        <begin position="255"/>
        <end position="265"/>
    </location>
</feature>
<dbReference type="GO" id="GO:0046872">
    <property type="term" value="F:metal ion binding"/>
    <property type="evidence" value="ECO:0007669"/>
    <property type="project" value="UniProtKB-KW"/>
</dbReference>
<comment type="similarity">
    <text evidence="5">Belongs to the creatininase superfamily.</text>
</comment>
<evidence type="ECO:0000256" key="5">
    <source>
        <dbReference type="ARBA" id="ARBA00024029"/>
    </source>
</evidence>
<evidence type="ECO:0000313" key="7">
    <source>
        <dbReference type="EMBL" id="ODN71063.1"/>
    </source>
</evidence>
<organism evidence="7 8">
    <name type="scientific">Methylobrevis pamukkalensis</name>
    <dbReference type="NCBI Taxonomy" id="1439726"/>
    <lineage>
        <taxon>Bacteria</taxon>
        <taxon>Pseudomonadati</taxon>
        <taxon>Pseudomonadota</taxon>
        <taxon>Alphaproteobacteria</taxon>
        <taxon>Hyphomicrobiales</taxon>
        <taxon>Pleomorphomonadaceae</taxon>
        <taxon>Methylobrevis</taxon>
    </lineage>
</organism>
<gene>
    <name evidence="7" type="primary">crnA_4</name>
    <name evidence="7" type="ORF">A6302_01624</name>
</gene>
<proteinExistence type="inferred from homology"/>
<dbReference type="RefSeq" id="WP_069306479.1">
    <property type="nucleotide sequence ID" value="NZ_MCRJ01000031.1"/>
</dbReference>